<dbReference type="EMBL" id="CH445366">
    <property type="protein sequence ID" value="EAT76600.1"/>
    <property type="molecule type" value="Genomic_DNA"/>
</dbReference>
<evidence type="ECO:0000313" key="1">
    <source>
        <dbReference type="EMBL" id="EAT76600.1"/>
    </source>
</evidence>
<reference evidence="2" key="1">
    <citation type="journal article" date="2007" name="Plant Cell">
        <title>Dothideomycete-plant interactions illuminated by genome sequencing and EST analysis of the wheat pathogen Stagonospora nodorum.</title>
        <authorList>
            <person name="Hane J.K."/>
            <person name="Lowe R.G."/>
            <person name="Solomon P.S."/>
            <person name="Tan K.C."/>
            <person name="Schoch C.L."/>
            <person name="Spatafora J.W."/>
            <person name="Crous P.W."/>
            <person name="Kodira C."/>
            <person name="Birren B.W."/>
            <person name="Galagan J.E."/>
            <person name="Torriani S.F."/>
            <person name="McDonald B.A."/>
            <person name="Oliver R.P."/>
        </authorList>
    </citation>
    <scope>NUCLEOTIDE SEQUENCE [LARGE SCALE GENOMIC DNA]</scope>
    <source>
        <strain evidence="2">SN15 / ATCC MYA-4574 / FGSC 10173</strain>
    </source>
</reference>
<sequence>MDWYKTCGAAKLHYTRPHPPVPANTPAASLASIFQHELTHR</sequence>
<dbReference type="Proteomes" id="UP000001055">
    <property type="component" value="Unassembled WGS sequence"/>
</dbReference>
<proteinExistence type="predicted"/>
<dbReference type="KEGG" id="pno:SNOG_16021"/>
<accession>Q0TWV3</accession>
<dbReference type="GeneID" id="5983082"/>
<dbReference type="AlphaFoldDB" id="Q0TWV3"/>
<evidence type="ECO:0000313" key="2">
    <source>
        <dbReference type="Proteomes" id="UP000001055"/>
    </source>
</evidence>
<gene>
    <name evidence="1" type="ORF">SNOG_16021</name>
</gene>
<name>Q0TWV3_PHANO</name>
<dbReference type="HOGENOM" id="CLU_3279697_0_0_1"/>
<dbReference type="RefSeq" id="XP_001806152.1">
    <property type="nucleotide sequence ID" value="XM_001806100.1"/>
</dbReference>
<organism evidence="1 2">
    <name type="scientific">Phaeosphaeria nodorum (strain SN15 / ATCC MYA-4574 / FGSC 10173)</name>
    <name type="common">Glume blotch fungus</name>
    <name type="synonym">Parastagonospora nodorum</name>
    <dbReference type="NCBI Taxonomy" id="321614"/>
    <lineage>
        <taxon>Eukaryota</taxon>
        <taxon>Fungi</taxon>
        <taxon>Dikarya</taxon>
        <taxon>Ascomycota</taxon>
        <taxon>Pezizomycotina</taxon>
        <taxon>Dothideomycetes</taxon>
        <taxon>Pleosporomycetidae</taxon>
        <taxon>Pleosporales</taxon>
        <taxon>Pleosporineae</taxon>
        <taxon>Phaeosphaeriaceae</taxon>
        <taxon>Parastagonospora</taxon>
    </lineage>
</organism>
<dbReference type="InParanoid" id="Q0TWV3"/>
<protein>
    <submittedName>
        <fullName evidence="1">Uncharacterized protein</fullName>
    </submittedName>
</protein>